<dbReference type="GO" id="GO:0051607">
    <property type="term" value="P:defense response to virus"/>
    <property type="evidence" value="ECO:0007669"/>
    <property type="project" value="UniProtKB-KW"/>
</dbReference>
<evidence type="ECO:0000313" key="15">
    <source>
        <dbReference type="EMBL" id="BBM40748.1"/>
    </source>
</evidence>
<dbReference type="InterPro" id="IPR054767">
    <property type="entry name" value="Cas10-Cmr2_palm2"/>
</dbReference>
<evidence type="ECO:0000256" key="8">
    <source>
        <dbReference type="ARBA" id="ARBA00022801"/>
    </source>
</evidence>
<dbReference type="EMBL" id="AP019827">
    <property type="protein sequence ID" value="BBM40748.1"/>
    <property type="molecule type" value="Genomic_DNA"/>
</dbReference>
<dbReference type="SUPFAM" id="SSF109604">
    <property type="entry name" value="HD-domain/PDEase-like"/>
    <property type="match status" value="1"/>
</dbReference>
<keyword evidence="13" id="KW-0175">Coiled coil</keyword>
<evidence type="ECO:0000256" key="6">
    <source>
        <dbReference type="ARBA" id="ARBA00022741"/>
    </source>
</evidence>
<dbReference type="GO" id="GO:0016740">
    <property type="term" value="F:transferase activity"/>
    <property type="evidence" value="ECO:0007669"/>
    <property type="project" value="UniProtKB-KW"/>
</dbReference>
<keyword evidence="16" id="KW-1185">Reference proteome</keyword>
<dbReference type="NCBIfam" id="TIGR02578">
    <property type="entry name" value="cas_TM1811_Csm1"/>
    <property type="match status" value="1"/>
</dbReference>
<keyword evidence="7" id="KW-0255">Endonuclease</keyword>
<evidence type="ECO:0000256" key="11">
    <source>
        <dbReference type="ARBA" id="ARBA00023118"/>
    </source>
</evidence>
<organism evidence="15 16">
    <name type="scientific">Leptotrichia shahii</name>
    <dbReference type="NCBI Taxonomy" id="157691"/>
    <lineage>
        <taxon>Bacteria</taxon>
        <taxon>Fusobacteriati</taxon>
        <taxon>Fusobacteriota</taxon>
        <taxon>Fusobacteriia</taxon>
        <taxon>Fusobacteriales</taxon>
        <taxon>Leptotrichiaceae</taxon>
        <taxon>Leptotrichia</taxon>
    </lineage>
</organism>
<keyword evidence="10" id="KW-0067">ATP-binding</keyword>
<dbReference type="GO" id="GO:0004519">
    <property type="term" value="F:endonuclease activity"/>
    <property type="evidence" value="ECO:0007669"/>
    <property type="project" value="UniProtKB-KW"/>
</dbReference>
<dbReference type="InterPro" id="IPR000160">
    <property type="entry name" value="GGDEF_dom"/>
</dbReference>
<evidence type="ECO:0000256" key="10">
    <source>
        <dbReference type="ARBA" id="ARBA00022840"/>
    </source>
</evidence>
<evidence type="ECO:0000256" key="2">
    <source>
        <dbReference type="ARBA" id="ARBA00005700"/>
    </source>
</evidence>
<dbReference type="AlphaFoldDB" id="A0A510JN57"/>
<comment type="cofactor">
    <cofactor evidence="1">
        <name>a divalent metal cation</name>
        <dbReference type="ChEBI" id="CHEBI:60240"/>
    </cofactor>
</comment>
<dbReference type="RefSeq" id="WP_018450060.1">
    <property type="nucleotide sequence ID" value="NZ_AP019827.1"/>
</dbReference>
<dbReference type="GO" id="GO:0004527">
    <property type="term" value="F:exonuclease activity"/>
    <property type="evidence" value="ECO:0007669"/>
    <property type="project" value="UniProtKB-KW"/>
</dbReference>
<evidence type="ECO:0000256" key="4">
    <source>
        <dbReference type="ARBA" id="ARBA00022679"/>
    </source>
</evidence>
<proteinExistence type="inferred from homology"/>
<keyword evidence="11" id="KW-0051">Antiviral defense</keyword>
<keyword evidence="4" id="KW-0808">Transferase</keyword>
<feature type="coiled-coil region" evidence="13">
    <location>
        <begin position="802"/>
        <end position="858"/>
    </location>
</feature>
<dbReference type="Pfam" id="PF18211">
    <property type="entry name" value="Csm1_B"/>
    <property type="match status" value="1"/>
</dbReference>
<sequence length="881" mass="103396">MFRLENMEQVVSLAGLLHDFGKFTNRSSSYVKNIKNKEYKTYKHPVLSKEFICFLEENKIIENSELLENLKELVLKHHESLNFKEVKLSVKDIENEKLQRIGNIVARADNYSATERRDEPVENNQKENTHWMRRPLNPIFETISLKKDLNESVSSYYAYKLRTLNYKTIFSQRLASGKDANNFKENTEEELYKHVCNFFEEVKKINSSSYDVFFSHLYLLMEKYMWCIASDTQTKISDISLFDHLKSTSALVLASYKYHKEKNILETGNQPREKTEQFTVLVGDVSGIQNFIYDGIKSEGAAKILRGKSFFVKMISDVIALHLIREFELNLTNIILTAGGKFYILLQNTEDSMKKIEEIKEKLNNYLYKEFFGQLFVNIVTLEANGDEIAKKFTKILEKGNRELNWQKDKRFFNQIKENPIFDVEYRDDGTTALDRLNEKFKEMGGKIPKARFIGIRYNHKADNKESFEVIENMSIQFFKSKKDIDISGKNEKIDLVISLNNVEIVENYPTILRFISNYAPLEEDKSSLKSFESISNAATGNKKIAVYKADVDNLGMIFSIGFKKKKNVSDEELEEEDEKNKKTDFRSISRISTLSRNMEYFFSYWMNSIFEIGKAEIWLVNKIKKEIDFSNIYVLYSGGDDLVIIGPWDKIIYVSYFIRKKFEEFVTENEEITLSGGIAISHPKLKIINGIDMAGELEEKAKEIDKDKNALTLFDRSFKWDEFEKIFEFAEKLQKIYGNKEERGIITQAFLYRCLNYTEMAEKLYESLSGIDKSSKAGKDIDFNLLTYVSKFEYDYGRNILPKLKELESKIEKNRKKLEKAKDNQEKNKIEKIIKDNEEKIEIIKELRNKFMEEINEEKGNFLTKYMRIVLNYIIYLNRK</sequence>
<dbReference type="InterPro" id="IPR013408">
    <property type="entry name" value="Cas10/Csm1"/>
</dbReference>
<accession>A0A510JN57</accession>
<evidence type="ECO:0000256" key="12">
    <source>
        <dbReference type="ARBA" id="ARBA00032922"/>
    </source>
</evidence>
<dbReference type="Gene3D" id="3.30.70.270">
    <property type="match status" value="1"/>
</dbReference>
<evidence type="ECO:0000313" key="16">
    <source>
        <dbReference type="Proteomes" id="UP000322617"/>
    </source>
</evidence>
<evidence type="ECO:0000256" key="9">
    <source>
        <dbReference type="ARBA" id="ARBA00022839"/>
    </source>
</evidence>
<dbReference type="InterPro" id="IPR052117">
    <property type="entry name" value="Cas10/Csm1_subtype-III-A"/>
</dbReference>
<dbReference type="InterPro" id="IPR006674">
    <property type="entry name" value="HD_domain"/>
</dbReference>
<keyword evidence="5" id="KW-0540">Nuclease</keyword>
<dbReference type="Gene3D" id="1.10.3210.30">
    <property type="match status" value="1"/>
</dbReference>
<evidence type="ECO:0000259" key="14">
    <source>
        <dbReference type="PROSITE" id="PS50887"/>
    </source>
</evidence>
<dbReference type="InterPro" id="IPR038257">
    <property type="entry name" value="CRISPR-assoc_Cas3_HD_sf"/>
</dbReference>
<keyword evidence="6" id="KW-0547">Nucleotide-binding</keyword>
<keyword evidence="9" id="KW-0269">Exonuclease</keyword>
<evidence type="ECO:0000256" key="1">
    <source>
        <dbReference type="ARBA" id="ARBA00001968"/>
    </source>
</evidence>
<dbReference type="GO" id="GO:0005524">
    <property type="term" value="F:ATP binding"/>
    <property type="evidence" value="ECO:0007669"/>
    <property type="project" value="UniProtKB-KW"/>
</dbReference>
<dbReference type="Proteomes" id="UP000322617">
    <property type="component" value="Chromosome"/>
</dbReference>
<feature type="domain" description="GGDEF" evidence="14">
    <location>
        <begin position="543"/>
        <end position="717"/>
    </location>
</feature>
<dbReference type="Pfam" id="PF01966">
    <property type="entry name" value="HD"/>
    <property type="match status" value="1"/>
</dbReference>
<comment type="similarity">
    <text evidence="2">Belongs to the CRISPR-associated Cas10/Csm1 family.</text>
</comment>
<evidence type="ECO:0000256" key="7">
    <source>
        <dbReference type="ARBA" id="ARBA00022759"/>
    </source>
</evidence>
<gene>
    <name evidence="15" type="ORF">JCM16776_0968</name>
</gene>
<keyword evidence="8" id="KW-0378">Hydrolase</keyword>
<dbReference type="Pfam" id="PF22335">
    <property type="entry name" value="Cas10-Cmr2_palm2"/>
    <property type="match status" value="1"/>
</dbReference>
<dbReference type="PANTHER" id="PTHR36528">
    <property type="entry name" value="CRISPR SYSTEM SINGLE-STRAND-SPECIFIC DEOXYRIBONUCLEASE CAS10/CSM1 (SUBTYPE III-A)"/>
    <property type="match status" value="1"/>
</dbReference>
<evidence type="ECO:0000256" key="5">
    <source>
        <dbReference type="ARBA" id="ARBA00022722"/>
    </source>
</evidence>
<evidence type="ECO:0000256" key="3">
    <source>
        <dbReference type="ARBA" id="ARBA00014333"/>
    </source>
</evidence>
<dbReference type="InterPro" id="IPR043128">
    <property type="entry name" value="Rev_trsase/Diguanyl_cyclase"/>
</dbReference>
<dbReference type="STRING" id="1122172.GCA_000373045_00438"/>
<protein>
    <recommendedName>
        <fullName evidence="3">CRISPR system single-strand-specific deoxyribonuclease Cas10/Csm1 (subtype III-A)</fullName>
    </recommendedName>
    <alternativeName>
        <fullName evidence="12">Cyclic oligoadenylate synthase</fullName>
    </alternativeName>
</protein>
<dbReference type="PROSITE" id="PS50887">
    <property type="entry name" value="GGDEF"/>
    <property type="match status" value="1"/>
</dbReference>
<dbReference type="InterPro" id="IPR041062">
    <property type="entry name" value="Csm1_B"/>
</dbReference>
<dbReference type="PANTHER" id="PTHR36528:SF1">
    <property type="entry name" value="CRISPR SYSTEM SINGLE-STRAND-SPECIFIC DEOXYRIBONUCLEASE CAS10_CSM1 (SUBTYPE III-A)"/>
    <property type="match status" value="1"/>
</dbReference>
<dbReference type="OrthoDB" id="9804747at2"/>
<dbReference type="KEGG" id="lsz:JCM16776_0968"/>
<reference evidence="15 16" key="1">
    <citation type="submission" date="2019-07" db="EMBL/GenBank/DDBJ databases">
        <title>Complete Genome Sequence of Leptotrichia shahii Strain JCM 16776.</title>
        <authorList>
            <person name="Watanabe S."/>
            <person name="Cui L."/>
        </authorList>
    </citation>
    <scope>NUCLEOTIDE SEQUENCE [LARGE SCALE GENOMIC DNA]</scope>
    <source>
        <strain evidence="15 16">JCM16776</strain>
    </source>
</reference>
<evidence type="ECO:0000256" key="13">
    <source>
        <dbReference type="SAM" id="Coils"/>
    </source>
</evidence>
<name>A0A510JN57_9FUSO</name>